<evidence type="ECO:0000313" key="3">
    <source>
        <dbReference type="Proteomes" id="UP000256661"/>
    </source>
</evidence>
<organism evidence="2 3">
    <name type="scientific">Thermomonospora umbrina</name>
    <dbReference type="NCBI Taxonomy" id="111806"/>
    <lineage>
        <taxon>Bacteria</taxon>
        <taxon>Bacillati</taxon>
        <taxon>Actinomycetota</taxon>
        <taxon>Actinomycetes</taxon>
        <taxon>Streptosporangiales</taxon>
        <taxon>Thermomonosporaceae</taxon>
        <taxon>Thermomonospora</taxon>
    </lineage>
</organism>
<evidence type="ECO:0008006" key="4">
    <source>
        <dbReference type="Google" id="ProtNLM"/>
    </source>
</evidence>
<dbReference type="Proteomes" id="UP000256661">
    <property type="component" value="Unassembled WGS sequence"/>
</dbReference>
<gene>
    <name evidence="2" type="ORF">DFJ69_0438</name>
</gene>
<evidence type="ECO:0000256" key="1">
    <source>
        <dbReference type="SAM" id="SignalP"/>
    </source>
</evidence>
<sequence length="208" mass="21718">MQRLTQIAVLGTASFLVAGIGTAYAAGRSAAPPPVIHACKAKRGGDVRIISRTAKCRSTETRVTWNQRGVAGPRGATGPRGPVGPSNVYVYSGAHVDLPDRQSRTAATLTLPPGNYVIDGHVNLRYVDFAWCTLRQGSVNSFTTATPKSGLGKHNESTIPVDGALSLPRGGTVTVTCTTWDVSSTHQTDAKAYLIATRVGSLTTLSGG</sequence>
<keyword evidence="3" id="KW-1185">Reference proteome</keyword>
<dbReference type="EMBL" id="QTTT01000001">
    <property type="protein sequence ID" value="REE95060.1"/>
    <property type="molecule type" value="Genomic_DNA"/>
</dbReference>
<proteinExistence type="predicted"/>
<reference evidence="2 3" key="1">
    <citation type="submission" date="2018-08" db="EMBL/GenBank/DDBJ databases">
        <title>Sequencing the genomes of 1000 actinobacteria strains.</title>
        <authorList>
            <person name="Klenk H.-P."/>
        </authorList>
    </citation>
    <scope>NUCLEOTIDE SEQUENCE [LARGE SCALE GENOMIC DNA]</scope>
    <source>
        <strain evidence="2 3">DSM 43927</strain>
    </source>
</reference>
<feature type="signal peptide" evidence="1">
    <location>
        <begin position="1"/>
        <end position="25"/>
    </location>
</feature>
<feature type="chain" id="PRO_5017778374" description="Ig-like domain-containing protein" evidence="1">
    <location>
        <begin position="26"/>
        <end position="208"/>
    </location>
</feature>
<dbReference type="RefSeq" id="WP_116020921.1">
    <property type="nucleotide sequence ID" value="NZ_QTTT01000001.1"/>
</dbReference>
<dbReference type="OrthoDB" id="3543845at2"/>
<evidence type="ECO:0000313" key="2">
    <source>
        <dbReference type="EMBL" id="REE95060.1"/>
    </source>
</evidence>
<comment type="caution">
    <text evidence="2">The sequence shown here is derived from an EMBL/GenBank/DDBJ whole genome shotgun (WGS) entry which is preliminary data.</text>
</comment>
<accession>A0A3D9SKX6</accession>
<protein>
    <recommendedName>
        <fullName evidence="4">Ig-like domain-containing protein</fullName>
    </recommendedName>
</protein>
<name>A0A3D9SKX6_9ACTN</name>
<dbReference type="AlphaFoldDB" id="A0A3D9SKX6"/>
<keyword evidence="1" id="KW-0732">Signal</keyword>